<reference evidence="2" key="2">
    <citation type="submission" date="2024-04" db="EMBL/GenBank/DDBJ databases">
        <authorList>
            <person name="Chen Y."/>
            <person name="Shah S."/>
            <person name="Dougan E. K."/>
            <person name="Thang M."/>
            <person name="Chan C."/>
        </authorList>
    </citation>
    <scope>NUCLEOTIDE SEQUENCE [LARGE SCALE GENOMIC DNA]</scope>
</reference>
<evidence type="ECO:0000313" key="2">
    <source>
        <dbReference type="EMBL" id="CAL1142866.1"/>
    </source>
</evidence>
<evidence type="ECO:0000313" key="1">
    <source>
        <dbReference type="EMBL" id="CAI3989491.1"/>
    </source>
</evidence>
<dbReference type="EMBL" id="CAMXCT020001376">
    <property type="protein sequence ID" value="CAL1142866.1"/>
    <property type="molecule type" value="Genomic_DNA"/>
</dbReference>
<comment type="caution">
    <text evidence="1">The sequence shown here is derived from an EMBL/GenBank/DDBJ whole genome shotgun (WGS) entry which is preliminary data.</text>
</comment>
<evidence type="ECO:0000313" key="4">
    <source>
        <dbReference type="Proteomes" id="UP001152797"/>
    </source>
</evidence>
<keyword evidence="4" id="KW-1185">Reference proteome</keyword>
<dbReference type="AlphaFoldDB" id="A0A9P1CDL9"/>
<accession>A0A9P1CDL9</accession>
<dbReference type="EMBL" id="CAMXCT030001376">
    <property type="protein sequence ID" value="CAL4776803.1"/>
    <property type="molecule type" value="Genomic_DNA"/>
</dbReference>
<name>A0A9P1CDL9_9DINO</name>
<sequence>MFPVGTEMKCFVVHADKRNGRITLSTKEFEDDDHVGWMLSFPERCFAMADEALKSAKPTSPGCSVDRSQKISISTAVETTAGFVQKRGAGMLIPNFTGKPNSELPMIQDMGTWTCRSIFVQRKLRRGNGHAEHAVVKPKHKTFLHASRCRIDDFREAAVFRTPGLENAGRVPSELASEATRSLCFGQTLRGESGTTPLALWEVQKAVMKCLDAAHNALLGTPAPEARGELVPVCPCGLLEVVFCEQGGVF</sequence>
<dbReference type="Proteomes" id="UP001152797">
    <property type="component" value="Unassembled WGS sequence"/>
</dbReference>
<reference evidence="1" key="1">
    <citation type="submission" date="2022-10" db="EMBL/GenBank/DDBJ databases">
        <authorList>
            <person name="Chen Y."/>
            <person name="Dougan E. K."/>
            <person name="Chan C."/>
            <person name="Rhodes N."/>
            <person name="Thang M."/>
        </authorList>
    </citation>
    <scope>NUCLEOTIDE SEQUENCE</scope>
</reference>
<evidence type="ECO:0000313" key="3">
    <source>
        <dbReference type="EMBL" id="CAL4776803.1"/>
    </source>
</evidence>
<organism evidence="1">
    <name type="scientific">Cladocopium goreaui</name>
    <dbReference type="NCBI Taxonomy" id="2562237"/>
    <lineage>
        <taxon>Eukaryota</taxon>
        <taxon>Sar</taxon>
        <taxon>Alveolata</taxon>
        <taxon>Dinophyceae</taxon>
        <taxon>Suessiales</taxon>
        <taxon>Symbiodiniaceae</taxon>
        <taxon>Cladocopium</taxon>
    </lineage>
</organism>
<dbReference type="EMBL" id="CAMXCT010001376">
    <property type="protein sequence ID" value="CAI3989491.1"/>
    <property type="molecule type" value="Genomic_DNA"/>
</dbReference>
<protein>
    <submittedName>
        <fullName evidence="3">S1 motif domain-containing protein</fullName>
    </submittedName>
</protein>
<dbReference type="OrthoDB" id="409456at2759"/>
<proteinExistence type="predicted"/>
<gene>
    <name evidence="1" type="ORF">C1SCF055_LOCUS16564</name>
</gene>